<dbReference type="PANTHER" id="PTHR22792">
    <property type="entry name" value="LUPUS LA PROTEIN-RELATED"/>
    <property type="match status" value="1"/>
</dbReference>
<comment type="caution">
    <text evidence="8">The sequence shown here is derived from an EMBL/GenBank/DDBJ whole genome shotgun (WGS) entry which is preliminary data.</text>
</comment>
<dbReference type="PROSITE" id="PS50961">
    <property type="entry name" value="HTH_LA"/>
    <property type="match status" value="1"/>
</dbReference>
<dbReference type="SMART" id="SM00715">
    <property type="entry name" value="LA"/>
    <property type="match status" value="1"/>
</dbReference>
<dbReference type="CDD" id="cd07323">
    <property type="entry name" value="LAM"/>
    <property type="match status" value="1"/>
</dbReference>
<evidence type="ECO:0000256" key="2">
    <source>
        <dbReference type="ARBA" id="ARBA00022884"/>
    </source>
</evidence>
<feature type="compositionally biased region" description="Basic residues" evidence="5">
    <location>
        <begin position="287"/>
        <end position="298"/>
    </location>
</feature>
<dbReference type="PANTHER" id="PTHR22792:SF140">
    <property type="entry name" value="ACHILLES, ISOFORM A"/>
    <property type="match status" value="1"/>
</dbReference>
<keyword evidence="2 4" id="KW-0694">RNA-binding</keyword>
<dbReference type="InterPro" id="IPR012677">
    <property type="entry name" value="Nucleotide-bd_a/b_plait_sf"/>
</dbReference>
<evidence type="ECO:0000256" key="3">
    <source>
        <dbReference type="ARBA" id="ARBA00023242"/>
    </source>
</evidence>
<feature type="domain" description="HTH La-type RNA-binding" evidence="7">
    <location>
        <begin position="1"/>
        <end position="87"/>
    </location>
</feature>
<dbReference type="InterPro" id="IPR000504">
    <property type="entry name" value="RRM_dom"/>
</dbReference>
<dbReference type="EMBL" id="SBIQ01000134">
    <property type="protein sequence ID" value="KAF7683072.1"/>
    <property type="molecule type" value="Genomic_DNA"/>
</dbReference>
<keyword evidence="9" id="KW-1185">Reference proteome</keyword>
<dbReference type="InterPro" id="IPR036390">
    <property type="entry name" value="WH_DNA-bd_sf"/>
</dbReference>
<comment type="subcellular location">
    <subcellularLocation>
        <location evidence="1">Nucleus</location>
    </subcellularLocation>
</comment>
<dbReference type="PROSITE" id="PS50102">
    <property type="entry name" value="RRM"/>
    <property type="match status" value="1"/>
</dbReference>
<evidence type="ECO:0000256" key="4">
    <source>
        <dbReference type="PROSITE-ProRule" id="PRU00332"/>
    </source>
</evidence>
<accession>A0ABQ7HY55</accession>
<dbReference type="Gene3D" id="3.30.70.330">
    <property type="match status" value="1"/>
</dbReference>
<organism evidence="8 9">
    <name type="scientific">Astathelohania contejeani</name>
    <dbReference type="NCBI Taxonomy" id="164912"/>
    <lineage>
        <taxon>Eukaryota</taxon>
        <taxon>Fungi</taxon>
        <taxon>Fungi incertae sedis</taxon>
        <taxon>Microsporidia</taxon>
        <taxon>Astathelohaniidae</taxon>
        <taxon>Astathelohania</taxon>
    </lineage>
</organism>
<dbReference type="CDD" id="cd12291">
    <property type="entry name" value="RRM1_La"/>
    <property type="match status" value="1"/>
</dbReference>
<dbReference type="SUPFAM" id="SSF54928">
    <property type="entry name" value="RNA-binding domain, RBD"/>
    <property type="match status" value="1"/>
</dbReference>
<sequence length="298" mass="35385">MTESNKIKKQIEFYFSDANYRVDKFLKEEALKNEGWVSVDTILTFKRMRDLCATKENVEEALKDSSVAEYKDGKIKKIETEEYKKYIIDEEVDKRIVYIKGLDADMTLDDIEEFLKKYCEPVLIRMRKDKTKKFKGSIFVELKSEEEAKKLIETKIPIEKMKDNITEDEDNKKRIKLAEDTVYLTIMSKHDYFENEKKSKEEMKKENARKEFLKDCGGKFYRYETKKDMDIKEIKASIEGIAFVDTVKNILRFKKPQEFVEKEIGDLKLIKLQEEDENEYSKNINIKPKKNGNKKKGK</sequence>
<proteinExistence type="predicted"/>
<dbReference type="Gene3D" id="1.10.10.10">
    <property type="entry name" value="Winged helix-like DNA-binding domain superfamily/Winged helix DNA-binding domain"/>
    <property type="match status" value="1"/>
</dbReference>
<dbReference type="PRINTS" id="PR00302">
    <property type="entry name" value="LUPUSLA"/>
</dbReference>
<name>A0ABQ7HY55_9MICR</name>
<protein>
    <submittedName>
        <fullName evidence="8">Lupus La like protein</fullName>
    </submittedName>
</protein>
<evidence type="ECO:0000256" key="1">
    <source>
        <dbReference type="ARBA" id="ARBA00004123"/>
    </source>
</evidence>
<feature type="domain" description="RRM" evidence="6">
    <location>
        <begin position="95"/>
        <end position="180"/>
    </location>
</feature>
<dbReference type="InterPro" id="IPR006630">
    <property type="entry name" value="La_HTH"/>
</dbReference>
<evidence type="ECO:0000256" key="5">
    <source>
        <dbReference type="SAM" id="MobiDB-lite"/>
    </source>
</evidence>
<dbReference type="SMART" id="SM00360">
    <property type="entry name" value="RRM"/>
    <property type="match status" value="1"/>
</dbReference>
<evidence type="ECO:0000313" key="9">
    <source>
        <dbReference type="Proteomes" id="UP001516464"/>
    </source>
</evidence>
<dbReference type="InterPro" id="IPR045180">
    <property type="entry name" value="La_dom_prot"/>
</dbReference>
<evidence type="ECO:0000259" key="7">
    <source>
        <dbReference type="PROSITE" id="PS50961"/>
    </source>
</evidence>
<dbReference type="InterPro" id="IPR035979">
    <property type="entry name" value="RBD_domain_sf"/>
</dbReference>
<dbReference type="InterPro" id="IPR002344">
    <property type="entry name" value="Lupus_La"/>
</dbReference>
<dbReference type="Proteomes" id="UP001516464">
    <property type="component" value="Unassembled WGS sequence"/>
</dbReference>
<feature type="region of interest" description="Disordered" evidence="5">
    <location>
        <begin position="277"/>
        <end position="298"/>
    </location>
</feature>
<gene>
    <name evidence="8" type="primary">Ssb</name>
    <name evidence="8" type="ORF">TCON_1721</name>
</gene>
<evidence type="ECO:0000259" key="6">
    <source>
        <dbReference type="PROSITE" id="PS50102"/>
    </source>
</evidence>
<reference evidence="8 9" key="1">
    <citation type="submission" date="2019-01" db="EMBL/GenBank/DDBJ databases">
        <title>Genomes sequencing and comparative genomics of infectious freshwater microsporidia, Cucumispora dikerogammari and Thelohania contejeani.</title>
        <authorList>
            <person name="Cormier A."/>
            <person name="Giraud I."/>
            <person name="Wattier R."/>
            <person name="Teixeira M."/>
            <person name="Grandjean F."/>
            <person name="Rigaud T."/>
            <person name="Cordaux R."/>
        </authorList>
    </citation>
    <scope>NUCLEOTIDE SEQUENCE [LARGE SCALE GENOMIC DNA]</scope>
    <source>
        <strain evidence="8">T1</strain>
        <tissue evidence="8">Spores</tissue>
    </source>
</reference>
<keyword evidence="3" id="KW-0539">Nucleus</keyword>
<evidence type="ECO:0000313" key="8">
    <source>
        <dbReference type="EMBL" id="KAF7683072.1"/>
    </source>
</evidence>
<dbReference type="InterPro" id="IPR036388">
    <property type="entry name" value="WH-like_DNA-bd_sf"/>
</dbReference>
<dbReference type="Pfam" id="PF00076">
    <property type="entry name" value="RRM_1"/>
    <property type="match status" value="1"/>
</dbReference>
<dbReference type="Pfam" id="PF05383">
    <property type="entry name" value="La"/>
    <property type="match status" value="1"/>
</dbReference>
<dbReference type="SUPFAM" id="SSF46785">
    <property type="entry name" value="Winged helix' DNA-binding domain"/>
    <property type="match status" value="1"/>
</dbReference>